<gene>
    <name evidence="5" type="ordered locus">Ethha_0675</name>
</gene>
<dbReference type="SUPFAM" id="SSF53756">
    <property type="entry name" value="UDP-Glycosyltransferase/glycogen phosphorylase"/>
    <property type="match status" value="1"/>
</dbReference>
<keyword evidence="1" id="KW-0328">Glycosyltransferase</keyword>
<evidence type="ECO:0000259" key="4">
    <source>
        <dbReference type="Pfam" id="PF13477"/>
    </source>
</evidence>
<proteinExistence type="predicted"/>
<dbReference type="eggNOG" id="COG0438">
    <property type="taxonomic scope" value="Bacteria"/>
</dbReference>
<organism evidence="5 6">
    <name type="scientific">Ethanoligenens harbinense (strain DSM 18485 / JCM 12961 / CGMCC 1.5033 / YUAN-3)</name>
    <dbReference type="NCBI Taxonomy" id="663278"/>
    <lineage>
        <taxon>Bacteria</taxon>
        <taxon>Bacillati</taxon>
        <taxon>Bacillota</taxon>
        <taxon>Clostridia</taxon>
        <taxon>Eubacteriales</taxon>
        <taxon>Oscillospiraceae</taxon>
        <taxon>Ethanoligenens</taxon>
    </lineage>
</organism>
<protein>
    <submittedName>
        <fullName evidence="5">Glycosyl transferase group 1</fullName>
    </submittedName>
</protein>
<accession>E6U9X8</accession>
<dbReference type="PANTHER" id="PTHR12526">
    <property type="entry name" value="GLYCOSYLTRANSFERASE"/>
    <property type="match status" value="1"/>
</dbReference>
<sequence length="372" mass="40271">MRIALLSAASSIHTARWVSALAARGHAVALFSMERHSAPAGSISPDVPVYYLRGGYLRATCALKKGLAAFAPQVLNVHYATGYGTLARRSGFAPVLLSVWGSDVYDFPRKSPFHRQIVVRNLRAATAVASTSERMAMRVEELCPQTRPPFITPFGVDTGVFSPADPPRVRDGRLTIGIVKALETKYGVDVLLRAFACVLPQLSDLDVRLEIYGGGSRRQALEQLAVCLGVEKRTRFFGAVPHEQVPEVLRRMDIFCAPSVSDSESFGVSAVEALACGVPVVASAVDGFKEVLRDGETGFLVPPFNAQAMAGRLVRLARDADLRRRMGAAGRADVQERFEWQTCVTRMEQALVSTIRLRAGGETNEAKRGAAG</sequence>
<keyword evidence="6" id="KW-1185">Reference proteome</keyword>
<keyword evidence="2 5" id="KW-0808">Transferase</keyword>
<dbReference type="RefSeq" id="WP_013484614.1">
    <property type="nucleotide sequence ID" value="NC_014828.1"/>
</dbReference>
<dbReference type="Pfam" id="PF13477">
    <property type="entry name" value="Glyco_trans_4_2"/>
    <property type="match status" value="1"/>
</dbReference>
<evidence type="ECO:0000256" key="1">
    <source>
        <dbReference type="ARBA" id="ARBA00022676"/>
    </source>
</evidence>
<dbReference type="STRING" id="663278.Ethha_0675"/>
<dbReference type="PANTHER" id="PTHR12526:SF510">
    <property type="entry name" value="D-INOSITOL 3-PHOSPHATE GLYCOSYLTRANSFERASE"/>
    <property type="match status" value="1"/>
</dbReference>
<evidence type="ECO:0000313" key="6">
    <source>
        <dbReference type="Proteomes" id="UP000001551"/>
    </source>
</evidence>
<feature type="domain" description="Glycosyltransferase subfamily 4-like N-terminal" evidence="4">
    <location>
        <begin position="2"/>
        <end position="132"/>
    </location>
</feature>
<evidence type="ECO:0000313" key="5">
    <source>
        <dbReference type="EMBL" id="ADU26244.1"/>
    </source>
</evidence>
<dbReference type="InterPro" id="IPR028098">
    <property type="entry name" value="Glyco_trans_4-like_N"/>
</dbReference>
<reference evidence="5 6" key="1">
    <citation type="submission" date="2010-12" db="EMBL/GenBank/DDBJ databases">
        <title>Complete sequence of Ethanoligenens harbinense YUAN-3.</title>
        <authorList>
            <person name="Lucas S."/>
            <person name="Copeland A."/>
            <person name="Lapidus A."/>
            <person name="Cheng J.-F."/>
            <person name="Bruce D."/>
            <person name="Goodwin L."/>
            <person name="Pitluck S."/>
            <person name="Chertkov O."/>
            <person name="Misra M."/>
            <person name="Detter J.C."/>
            <person name="Han C."/>
            <person name="Tapia R."/>
            <person name="Land M."/>
            <person name="Hauser L."/>
            <person name="Jeffries C."/>
            <person name="Kyrpides N."/>
            <person name="Ivanova N."/>
            <person name="Mikhailova N."/>
            <person name="Wang A."/>
            <person name="Mouttaki H."/>
            <person name="He Z."/>
            <person name="Zhou J."/>
            <person name="Hemme C.L."/>
            <person name="Woyke T."/>
        </authorList>
    </citation>
    <scope>NUCLEOTIDE SEQUENCE [LARGE SCALE GENOMIC DNA]</scope>
    <source>
        <strain evidence="6">DSM 18485 / JCM 12961 / CGMCC 1.5033 / YUAN-3</strain>
    </source>
</reference>
<dbReference type="KEGG" id="eha:Ethha_0675"/>
<dbReference type="Pfam" id="PF00534">
    <property type="entry name" value="Glycos_transf_1"/>
    <property type="match status" value="1"/>
</dbReference>
<feature type="domain" description="Glycosyl transferase family 1" evidence="3">
    <location>
        <begin position="170"/>
        <end position="332"/>
    </location>
</feature>
<dbReference type="EMBL" id="CP002400">
    <property type="protein sequence ID" value="ADU26244.1"/>
    <property type="molecule type" value="Genomic_DNA"/>
</dbReference>
<dbReference type="AlphaFoldDB" id="E6U9X8"/>
<dbReference type="InterPro" id="IPR001296">
    <property type="entry name" value="Glyco_trans_1"/>
</dbReference>
<evidence type="ECO:0000256" key="2">
    <source>
        <dbReference type="ARBA" id="ARBA00022679"/>
    </source>
</evidence>
<evidence type="ECO:0000259" key="3">
    <source>
        <dbReference type="Pfam" id="PF00534"/>
    </source>
</evidence>
<dbReference type="GO" id="GO:0016757">
    <property type="term" value="F:glycosyltransferase activity"/>
    <property type="evidence" value="ECO:0007669"/>
    <property type="project" value="UniProtKB-KW"/>
</dbReference>
<dbReference type="Gene3D" id="3.40.50.2000">
    <property type="entry name" value="Glycogen Phosphorylase B"/>
    <property type="match status" value="2"/>
</dbReference>
<dbReference type="Proteomes" id="UP000001551">
    <property type="component" value="Chromosome"/>
</dbReference>
<name>E6U9X8_ETHHY</name>
<dbReference type="HOGENOM" id="CLU_009583_2_5_9"/>